<dbReference type="GO" id="GO:0016279">
    <property type="term" value="F:protein-lysine N-methyltransferase activity"/>
    <property type="evidence" value="ECO:0007669"/>
    <property type="project" value="UniProtKB-UniRule"/>
</dbReference>
<feature type="compositionally biased region" description="Acidic residues" evidence="1">
    <location>
        <begin position="198"/>
        <end position="210"/>
    </location>
</feature>
<feature type="region of interest" description="Disordered" evidence="1">
    <location>
        <begin position="439"/>
        <end position="460"/>
    </location>
</feature>
<proteinExistence type="predicted"/>
<evidence type="ECO:0000313" key="3">
    <source>
        <dbReference type="EMBL" id="CAA2628549.1"/>
    </source>
</evidence>
<name>A0A7I8JCC1_SPIIN</name>
<dbReference type="EMBL" id="CACRZD030000011">
    <property type="protein sequence ID" value="CAA6667796.1"/>
    <property type="molecule type" value="Genomic_DNA"/>
</dbReference>
<dbReference type="InterPro" id="IPR046341">
    <property type="entry name" value="SET_dom_sf"/>
</dbReference>
<dbReference type="PROSITE" id="PS50280">
    <property type="entry name" value="SET"/>
    <property type="match status" value="1"/>
</dbReference>
<reference evidence="3 4" key="1">
    <citation type="submission" date="2019-12" db="EMBL/GenBank/DDBJ databases">
        <authorList>
            <person name="Scholz U."/>
            <person name="Mascher M."/>
            <person name="Fiebig A."/>
        </authorList>
    </citation>
    <scope>NUCLEOTIDE SEQUENCE</scope>
</reference>
<evidence type="ECO:0000259" key="2">
    <source>
        <dbReference type="PROSITE" id="PS50280"/>
    </source>
</evidence>
<keyword evidence="4" id="KW-1185">Reference proteome</keyword>
<organism evidence="3">
    <name type="scientific">Spirodela intermedia</name>
    <name type="common">Intermediate duckweed</name>
    <dbReference type="NCBI Taxonomy" id="51605"/>
    <lineage>
        <taxon>Eukaryota</taxon>
        <taxon>Viridiplantae</taxon>
        <taxon>Streptophyta</taxon>
        <taxon>Embryophyta</taxon>
        <taxon>Tracheophyta</taxon>
        <taxon>Spermatophyta</taxon>
        <taxon>Magnoliopsida</taxon>
        <taxon>Liliopsida</taxon>
        <taxon>Araceae</taxon>
        <taxon>Lemnoideae</taxon>
        <taxon>Spirodela</taxon>
    </lineage>
</organism>
<dbReference type="Proteomes" id="UP001189122">
    <property type="component" value="Unassembled WGS sequence"/>
</dbReference>
<dbReference type="SUPFAM" id="SSF82199">
    <property type="entry name" value="SET domain"/>
    <property type="match status" value="1"/>
</dbReference>
<dbReference type="InterPro" id="IPR050600">
    <property type="entry name" value="SETD3_SETD6_MTase"/>
</dbReference>
<accession>A0A7I8JCC1</accession>
<dbReference type="InterPro" id="IPR001214">
    <property type="entry name" value="SET_dom"/>
</dbReference>
<evidence type="ECO:0000313" key="4">
    <source>
        <dbReference type="Proteomes" id="UP001189122"/>
    </source>
</evidence>
<dbReference type="Gene3D" id="3.90.1410.10">
    <property type="entry name" value="set domain protein methyltransferase, domain 1"/>
    <property type="match status" value="1"/>
</dbReference>
<protein>
    <recommendedName>
        <fullName evidence="2">SET domain-containing protein</fullName>
    </recommendedName>
</protein>
<dbReference type="PANTHER" id="PTHR13271">
    <property type="entry name" value="UNCHARACTERIZED PUTATIVE METHYLTRANSFERASE"/>
    <property type="match status" value="1"/>
</dbReference>
<gene>
    <name evidence="3" type="ORF">SI7747_11014190</name>
</gene>
<dbReference type="GO" id="GO:0005634">
    <property type="term" value="C:nucleus"/>
    <property type="evidence" value="ECO:0007669"/>
    <property type="project" value="UniProtKB-SubCell"/>
</dbReference>
<dbReference type="CDD" id="cd10527">
    <property type="entry name" value="SET_LSMT"/>
    <property type="match status" value="1"/>
</dbReference>
<dbReference type="GO" id="GO:0032259">
    <property type="term" value="P:methylation"/>
    <property type="evidence" value="ECO:0007669"/>
    <property type="project" value="UniProtKB-KW"/>
</dbReference>
<feature type="compositionally biased region" description="Acidic residues" evidence="1">
    <location>
        <begin position="217"/>
        <end position="227"/>
    </location>
</feature>
<dbReference type="PANTHER" id="PTHR13271:SF34">
    <property type="entry name" value="N-LYSINE METHYLTRANSFERASE SETD6"/>
    <property type="match status" value="1"/>
</dbReference>
<feature type="domain" description="SET" evidence="2">
    <location>
        <begin position="17"/>
        <end position="256"/>
    </location>
</feature>
<dbReference type="AlphaFoldDB" id="A0A7I8JCC1"/>
<sequence length="460" mass="50864">MRGFKRWMRAQGFEYSDALELVDSPDEGISIRALHDLREGDAVATIPKRACLTIKNSGARRMIAKAGLEGHLGLSLAVMYERSLGIASPWHGYLQILPEKECAPLVWSGEEIDALLFGTELHKIVKEDKKLVHEDWKEFIEPAFGVDQYFSAKTLVASRSFEIDAYHGYGMVPFADLFNHKTGLENVHFTAPSSSSSSDDDDDDDDDDEDDHGHEHDDDDDDDEDHDDHDVDDNGKMEMVVVRGVEAGDEVFNTYGSMGNAALLHRYGFTEIDNSFDIVNIDLSLVLQWSSSSFSSRHTRARLSLWRRLSFSGCASQNSEYFEISSEGEPQLELLVLLYIIFLPEEAYEKLNQAADYSTDAGDAQDDDDDDEDAGGKAAAEVVILNTAGGGGGCGGGGGGGGAGGEAIQIREASRLSGLRVAERRILRKLRAYASGRWKTKRKKREELEEPLRGRHMTSL</sequence>
<dbReference type="EMBL" id="LR743598">
    <property type="protein sequence ID" value="CAA2628549.1"/>
    <property type="molecule type" value="Genomic_DNA"/>
</dbReference>
<feature type="region of interest" description="Disordered" evidence="1">
    <location>
        <begin position="189"/>
        <end position="234"/>
    </location>
</feature>
<evidence type="ECO:0000256" key="1">
    <source>
        <dbReference type="SAM" id="MobiDB-lite"/>
    </source>
</evidence>